<dbReference type="Proteomes" id="UP000824109">
    <property type="component" value="Unassembled WGS sequence"/>
</dbReference>
<feature type="domain" description="RNase H type-1" evidence="12">
    <location>
        <begin position="59"/>
        <end position="195"/>
    </location>
</feature>
<proteinExistence type="inferred from homology"/>
<dbReference type="SUPFAM" id="SSF55658">
    <property type="entry name" value="L9 N-domain-like"/>
    <property type="match status" value="1"/>
</dbReference>
<dbReference type="Pfam" id="PF01693">
    <property type="entry name" value="Cauli_VI"/>
    <property type="match status" value="1"/>
</dbReference>
<evidence type="ECO:0000256" key="9">
    <source>
        <dbReference type="ARBA" id="ARBA00022759"/>
    </source>
</evidence>
<dbReference type="InterPro" id="IPR002156">
    <property type="entry name" value="RNaseH_domain"/>
</dbReference>
<comment type="function">
    <text evidence="3">Endonuclease that specifically degrades the RNA of RNA-DNA hybrids.</text>
</comment>
<dbReference type="Pfam" id="PF00075">
    <property type="entry name" value="RNase_H"/>
    <property type="match status" value="1"/>
</dbReference>
<evidence type="ECO:0000259" key="12">
    <source>
        <dbReference type="PROSITE" id="PS50879"/>
    </source>
</evidence>
<name>A0A9D1MAG6_9FIRM</name>
<keyword evidence="11" id="KW-0460">Magnesium</keyword>
<evidence type="ECO:0000256" key="6">
    <source>
        <dbReference type="ARBA" id="ARBA00017721"/>
    </source>
</evidence>
<evidence type="ECO:0000256" key="10">
    <source>
        <dbReference type="ARBA" id="ARBA00022801"/>
    </source>
</evidence>
<dbReference type="Gene3D" id="3.30.420.10">
    <property type="entry name" value="Ribonuclease H-like superfamily/Ribonuclease H"/>
    <property type="match status" value="1"/>
</dbReference>
<evidence type="ECO:0000256" key="1">
    <source>
        <dbReference type="ARBA" id="ARBA00000077"/>
    </source>
</evidence>
<evidence type="ECO:0000313" key="14">
    <source>
        <dbReference type="Proteomes" id="UP000824109"/>
    </source>
</evidence>
<accession>A0A9D1MAG6</accession>
<dbReference type="CDD" id="cd09277">
    <property type="entry name" value="RNase_HI_bacteria_like"/>
    <property type="match status" value="1"/>
</dbReference>
<evidence type="ECO:0000313" key="13">
    <source>
        <dbReference type="EMBL" id="HIU56463.1"/>
    </source>
</evidence>
<protein>
    <recommendedName>
        <fullName evidence="6">Ribonuclease H</fullName>
        <ecNumber evidence="5">3.1.26.4</ecNumber>
    </recommendedName>
</protein>
<dbReference type="Gene3D" id="3.40.970.10">
    <property type="entry name" value="Ribonuclease H1, N-terminal domain"/>
    <property type="match status" value="1"/>
</dbReference>
<sequence length="197" mass="22304">MAKKYYAVRNGRKTGVFTTWDECKRQVMGFKGAAYKGFETLEEAERFASGGDADDTSPREDAVTAYVDGSYNIRTKVFSYGAVIFDNGEITMNEAFEDEELASMRNVAGEIKGSMAAMRYCVERGIEKLDLYYDYAGIEKWCTGEWKTNKRGTIEYKAYYDSIKDRLDVRFVKVKGHSGDKYNDMADRLAKDAAGVE</sequence>
<dbReference type="SUPFAM" id="SSF53098">
    <property type="entry name" value="Ribonuclease H-like"/>
    <property type="match status" value="1"/>
</dbReference>
<reference evidence="13" key="1">
    <citation type="submission" date="2020-10" db="EMBL/GenBank/DDBJ databases">
        <authorList>
            <person name="Gilroy R."/>
        </authorList>
    </citation>
    <scope>NUCLEOTIDE SEQUENCE</scope>
    <source>
        <strain evidence="13">USAMLcec3-3695</strain>
    </source>
</reference>
<dbReference type="InterPro" id="IPR011320">
    <property type="entry name" value="RNase_H1_N"/>
</dbReference>
<dbReference type="PANTHER" id="PTHR10642">
    <property type="entry name" value="RIBONUCLEASE H1"/>
    <property type="match status" value="1"/>
</dbReference>
<dbReference type="GO" id="GO:0046872">
    <property type="term" value="F:metal ion binding"/>
    <property type="evidence" value="ECO:0007669"/>
    <property type="project" value="UniProtKB-KW"/>
</dbReference>
<keyword evidence="8" id="KW-0479">Metal-binding</keyword>
<evidence type="ECO:0000256" key="8">
    <source>
        <dbReference type="ARBA" id="ARBA00022723"/>
    </source>
</evidence>
<dbReference type="InterPro" id="IPR036397">
    <property type="entry name" value="RNaseH_sf"/>
</dbReference>
<dbReference type="InterPro" id="IPR050092">
    <property type="entry name" value="RNase_H"/>
</dbReference>
<evidence type="ECO:0000256" key="7">
    <source>
        <dbReference type="ARBA" id="ARBA00022722"/>
    </source>
</evidence>
<evidence type="ECO:0000256" key="4">
    <source>
        <dbReference type="ARBA" id="ARBA00005300"/>
    </source>
</evidence>
<comment type="cofactor">
    <cofactor evidence="2">
        <name>Mg(2+)</name>
        <dbReference type="ChEBI" id="CHEBI:18420"/>
    </cofactor>
</comment>
<comment type="caution">
    <text evidence="13">The sequence shown here is derived from an EMBL/GenBank/DDBJ whole genome shotgun (WGS) entry which is preliminary data.</text>
</comment>
<dbReference type="GO" id="GO:0043137">
    <property type="term" value="P:DNA replication, removal of RNA primer"/>
    <property type="evidence" value="ECO:0007669"/>
    <property type="project" value="TreeGrafter"/>
</dbReference>
<dbReference type="InterPro" id="IPR012337">
    <property type="entry name" value="RNaseH-like_sf"/>
</dbReference>
<keyword evidence="10" id="KW-0378">Hydrolase</keyword>
<dbReference type="GO" id="GO:0003676">
    <property type="term" value="F:nucleic acid binding"/>
    <property type="evidence" value="ECO:0007669"/>
    <property type="project" value="InterPro"/>
</dbReference>
<keyword evidence="7" id="KW-0540">Nuclease</keyword>
<dbReference type="EC" id="3.1.26.4" evidence="5"/>
<dbReference type="PROSITE" id="PS50879">
    <property type="entry name" value="RNASE_H_1"/>
    <property type="match status" value="1"/>
</dbReference>
<dbReference type="InterPro" id="IPR037056">
    <property type="entry name" value="RNase_H1_N_sf"/>
</dbReference>
<gene>
    <name evidence="13" type="ORF">IAA61_01455</name>
</gene>
<organism evidence="13 14">
    <name type="scientific">Candidatus Ornithomonoglobus merdipullorum</name>
    <dbReference type="NCBI Taxonomy" id="2840895"/>
    <lineage>
        <taxon>Bacteria</taxon>
        <taxon>Bacillati</taxon>
        <taxon>Bacillota</taxon>
        <taxon>Clostridia</taxon>
        <taxon>Candidatus Ornithomonoglobus</taxon>
    </lineage>
</organism>
<dbReference type="EMBL" id="DVNB01000018">
    <property type="protein sequence ID" value="HIU56463.1"/>
    <property type="molecule type" value="Genomic_DNA"/>
</dbReference>
<dbReference type="GO" id="GO:0004523">
    <property type="term" value="F:RNA-DNA hybrid ribonuclease activity"/>
    <property type="evidence" value="ECO:0007669"/>
    <property type="project" value="UniProtKB-EC"/>
</dbReference>
<comment type="catalytic activity">
    <reaction evidence="1">
        <text>Endonucleolytic cleavage to 5'-phosphomonoester.</text>
        <dbReference type="EC" id="3.1.26.4"/>
    </reaction>
</comment>
<dbReference type="FunFam" id="3.40.970.10:FF:000002">
    <property type="entry name" value="Ribonuclease H"/>
    <property type="match status" value="1"/>
</dbReference>
<dbReference type="InterPro" id="IPR009027">
    <property type="entry name" value="Ribosomal_bL9/RNase_H1_N"/>
</dbReference>
<evidence type="ECO:0000256" key="5">
    <source>
        <dbReference type="ARBA" id="ARBA00012180"/>
    </source>
</evidence>
<dbReference type="PANTHER" id="PTHR10642:SF26">
    <property type="entry name" value="RIBONUCLEASE H1"/>
    <property type="match status" value="1"/>
</dbReference>
<evidence type="ECO:0000256" key="3">
    <source>
        <dbReference type="ARBA" id="ARBA00004065"/>
    </source>
</evidence>
<dbReference type="AlphaFoldDB" id="A0A9D1MAG6"/>
<reference evidence="13" key="2">
    <citation type="journal article" date="2021" name="PeerJ">
        <title>Extensive microbial diversity within the chicken gut microbiome revealed by metagenomics and culture.</title>
        <authorList>
            <person name="Gilroy R."/>
            <person name="Ravi A."/>
            <person name="Getino M."/>
            <person name="Pursley I."/>
            <person name="Horton D.L."/>
            <person name="Alikhan N.F."/>
            <person name="Baker D."/>
            <person name="Gharbi K."/>
            <person name="Hall N."/>
            <person name="Watson M."/>
            <person name="Adriaenssens E.M."/>
            <person name="Foster-Nyarko E."/>
            <person name="Jarju S."/>
            <person name="Secka A."/>
            <person name="Antonio M."/>
            <person name="Oren A."/>
            <person name="Chaudhuri R.R."/>
            <person name="La Ragione R."/>
            <person name="Hildebrand F."/>
            <person name="Pallen M.J."/>
        </authorList>
    </citation>
    <scope>NUCLEOTIDE SEQUENCE</scope>
    <source>
        <strain evidence="13">USAMLcec3-3695</strain>
    </source>
</reference>
<evidence type="ECO:0000256" key="2">
    <source>
        <dbReference type="ARBA" id="ARBA00001946"/>
    </source>
</evidence>
<comment type="similarity">
    <text evidence="4">Belongs to the RNase H family.</text>
</comment>
<keyword evidence="9" id="KW-0255">Endonuclease</keyword>
<evidence type="ECO:0000256" key="11">
    <source>
        <dbReference type="ARBA" id="ARBA00022842"/>
    </source>
</evidence>